<proteinExistence type="predicted"/>
<dbReference type="AlphaFoldDB" id="C8PIE1"/>
<dbReference type="PROSITE" id="PS51257">
    <property type="entry name" value="PROKAR_LIPOPROTEIN"/>
    <property type="match status" value="1"/>
</dbReference>
<reference evidence="1 2" key="1">
    <citation type="submission" date="2009-07" db="EMBL/GenBank/DDBJ databases">
        <authorList>
            <person name="Madupu R."/>
            <person name="Sebastian Y."/>
            <person name="Durkin A.S."/>
            <person name="Torralba M."/>
            <person name="Methe B."/>
            <person name="Sutton G.G."/>
            <person name="Strausberg R.L."/>
            <person name="Nelson K.E."/>
        </authorList>
    </citation>
    <scope>NUCLEOTIDE SEQUENCE [LARGE SCALE GENOMIC DNA]</scope>
    <source>
        <strain evidence="1 2">RM3268</strain>
    </source>
</reference>
<accession>C8PIE1</accession>
<organism evidence="1 2">
    <name type="scientific">Campylobacter gracilis RM3268</name>
    <dbReference type="NCBI Taxonomy" id="553220"/>
    <lineage>
        <taxon>Bacteria</taxon>
        <taxon>Pseudomonadati</taxon>
        <taxon>Campylobacterota</taxon>
        <taxon>Epsilonproteobacteria</taxon>
        <taxon>Campylobacterales</taxon>
        <taxon>Campylobacteraceae</taxon>
        <taxon>Campylobacter</taxon>
    </lineage>
</organism>
<name>C8PIE1_9BACT</name>
<evidence type="ECO:0000313" key="1">
    <source>
        <dbReference type="EMBL" id="EEV17531.1"/>
    </source>
</evidence>
<dbReference type="EMBL" id="ACYG01000025">
    <property type="protein sequence ID" value="EEV17531.1"/>
    <property type="molecule type" value="Genomic_DNA"/>
</dbReference>
<evidence type="ECO:0000313" key="2">
    <source>
        <dbReference type="Proteomes" id="UP000005709"/>
    </source>
</evidence>
<keyword evidence="2" id="KW-1185">Reference proteome</keyword>
<dbReference type="RefSeq" id="WP_005871600.1">
    <property type="nucleotide sequence ID" value="NZ_ACYG01000025.1"/>
</dbReference>
<dbReference type="Proteomes" id="UP000005709">
    <property type="component" value="Unassembled WGS sequence"/>
</dbReference>
<protein>
    <recommendedName>
        <fullName evidence="3">Lipoprotein</fullName>
    </recommendedName>
</protein>
<comment type="caution">
    <text evidence="1">The sequence shown here is derived from an EMBL/GenBank/DDBJ whole genome shotgun (WGS) entry which is preliminary data.</text>
</comment>
<dbReference type="STRING" id="824.CGRAC_0068"/>
<gene>
    <name evidence="1" type="ORF">CAMGR0001_0122</name>
</gene>
<evidence type="ECO:0008006" key="3">
    <source>
        <dbReference type="Google" id="ProtNLM"/>
    </source>
</evidence>
<sequence>MRTLFLVLIALFLIGCVEPDPESYYGRVNRKDEFTTNFQSRRLANELIVLFDMGEKSQYGNDYFDNSLKIADYENDVKLSEVKSFLASKGAAPLRVYERAVKSSGKNKFKRYSGRLNAEVVALVPFDTQFRKAQKNCFDGTSLCLFNEFPLLTETDVEGDMASMMINFVEVKSAFNNYQDGFTPVKIIIHTATYTGAKLNAILSKIPKKAFENNELN</sequence>